<comment type="caution">
    <text evidence="4">The sequence shown here is derived from an EMBL/GenBank/DDBJ whole genome shotgun (WGS) entry which is preliminary data.</text>
</comment>
<keyword evidence="5" id="KW-1185">Reference proteome</keyword>
<reference evidence="4" key="1">
    <citation type="submission" date="2018-11" db="EMBL/GenBank/DDBJ databases">
        <authorList>
            <consortium name="Pathogen Informatics"/>
        </authorList>
    </citation>
    <scope>NUCLEOTIDE SEQUENCE</scope>
</reference>
<dbReference type="SMART" id="SM00612">
    <property type="entry name" value="Kelch"/>
    <property type="match status" value="1"/>
</dbReference>
<sequence length="153" mass="15855">MTQTSGLIVNESTTSGSGHHQSSHSHPTGSSLSSYSPNQTYSISSGPSPSHLPTSVGCSGSGTITTSGSYTPVLSDMPSRRCRFGVACLGGLVYVVGGFNGNLRVRSVEVYDPARNVWHSGPNLEYRRSTLGVAVLNGLIYAVGGFDGSTGRV</sequence>
<evidence type="ECO:0008006" key="6">
    <source>
        <dbReference type="Google" id="ProtNLM"/>
    </source>
</evidence>
<dbReference type="Proteomes" id="UP000784294">
    <property type="component" value="Unassembled WGS sequence"/>
</dbReference>
<dbReference type="InterPro" id="IPR015915">
    <property type="entry name" value="Kelch-typ_b-propeller"/>
</dbReference>
<feature type="region of interest" description="Disordered" evidence="3">
    <location>
        <begin position="1"/>
        <end position="59"/>
    </location>
</feature>
<dbReference type="PRINTS" id="PR00501">
    <property type="entry name" value="KELCHREPEAT"/>
</dbReference>
<feature type="compositionally biased region" description="Polar residues" evidence="3">
    <location>
        <begin position="37"/>
        <end position="53"/>
    </location>
</feature>
<evidence type="ECO:0000313" key="5">
    <source>
        <dbReference type="Proteomes" id="UP000784294"/>
    </source>
</evidence>
<evidence type="ECO:0000256" key="1">
    <source>
        <dbReference type="ARBA" id="ARBA00022441"/>
    </source>
</evidence>
<feature type="compositionally biased region" description="Polar residues" evidence="3">
    <location>
        <begin position="1"/>
        <end position="11"/>
    </location>
</feature>
<evidence type="ECO:0000313" key="4">
    <source>
        <dbReference type="EMBL" id="VEL17234.1"/>
    </source>
</evidence>
<feature type="compositionally biased region" description="Low complexity" evidence="3">
    <location>
        <begin position="12"/>
        <end position="36"/>
    </location>
</feature>
<evidence type="ECO:0000256" key="3">
    <source>
        <dbReference type="SAM" id="MobiDB-lite"/>
    </source>
</evidence>
<dbReference type="OrthoDB" id="45365at2759"/>
<gene>
    <name evidence="4" type="ORF">PXEA_LOCUS10674</name>
</gene>
<dbReference type="InterPro" id="IPR006652">
    <property type="entry name" value="Kelch_1"/>
</dbReference>
<dbReference type="PANTHER" id="PTHR24412">
    <property type="entry name" value="KELCH PROTEIN"/>
    <property type="match status" value="1"/>
</dbReference>
<dbReference type="Pfam" id="PF01344">
    <property type="entry name" value="Kelch_1"/>
    <property type="match status" value="2"/>
</dbReference>
<dbReference type="Gene3D" id="2.120.10.80">
    <property type="entry name" value="Kelch-type beta propeller"/>
    <property type="match status" value="1"/>
</dbReference>
<dbReference type="AlphaFoldDB" id="A0A448WPY7"/>
<name>A0A448WPY7_9PLAT</name>
<dbReference type="PANTHER" id="PTHR24412:SF466">
    <property type="entry name" value="RING CANAL KELCH PROTEIN"/>
    <property type="match status" value="1"/>
</dbReference>
<keyword evidence="2" id="KW-0677">Repeat</keyword>
<proteinExistence type="predicted"/>
<dbReference type="SUPFAM" id="SSF117281">
    <property type="entry name" value="Kelch motif"/>
    <property type="match status" value="1"/>
</dbReference>
<accession>A0A448WPY7</accession>
<evidence type="ECO:0000256" key="2">
    <source>
        <dbReference type="ARBA" id="ARBA00022737"/>
    </source>
</evidence>
<protein>
    <recommendedName>
        <fullName evidence="6">BACK domain-containing protein</fullName>
    </recommendedName>
</protein>
<organism evidence="4 5">
    <name type="scientific">Protopolystoma xenopodis</name>
    <dbReference type="NCBI Taxonomy" id="117903"/>
    <lineage>
        <taxon>Eukaryota</taxon>
        <taxon>Metazoa</taxon>
        <taxon>Spiralia</taxon>
        <taxon>Lophotrochozoa</taxon>
        <taxon>Platyhelminthes</taxon>
        <taxon>Monogenea</taxon>
        <taxon>Polyopisthocotylea</taxon>
        <taxon>Polystomatidea</taxon>
        <taxon>Polystomatidae</taxon>
        <taxon>Protopolystoma</taxon>
    </lineage>
</organism>
<keyword evidence="1" id="KW-0880">Kelch repeat</keyword>
<dbReference type="EMBL" id="CAAALY010031677">
    <property type="protein sequence ID" value="VEL17234.1"/>
    <property type="molecule type" value="Genomic_DNA"/>
</dbReference>